<evidence type="ECO:0008006" key="5">
    <source>
        <dbReference type="Google" id="ProtNLM"/>
    </source>
</evidence>
<accession>A0A388LBD9</accession>
<dbReference type="AlphaFoldDB" id="A0A388LBD9"/>
<comment type="caution">
    <text evidence="3">The sequence shown here is derived from an EMBL/GenBank/DDBJ whole genome shotgun (WGS) entry which is preliminary data.</text>
</comment>
<feature type="region of interest" description="Disordered" evidence="2">
    <location>
        <begin position="183"/>
        <end position="209"/>
    </location>
</feature>
<dbReference type="Gramene" id="GBG79606">
    <property type="protein sequence ID" value="GBG79606"/>
    <property type="gene ID" value="CBR_g29754"/>
</dbReference>
<reference evidence="3 4" key="1">
    <citation type="journal article" date="2018" name="Cell">
        <title>The Chara Genome: Secondary Complexity and Implications for Plant Terrestrialization.</title>
        <authorList>
            <person name="Nishiyama T."/>
            <person name="Sakayama H."/>
            <person name="Vries J.D."/>
            <person name="Buschmann H."/>
            <person name="Saint-Marcoux D."/>
            <person name="Ullrich K.K."/>
            <person name="Haas F.B."/>
            <person name="Vanderstraeten L."/>
            <person name="Becker D."/>
            <person name="Lang D."/>
            <person name="Vosolsobe S."/>
            <person name="Rombauts S."/>
            <person name="Wilhelmsson P.K.I."/>
            <person name="Janitza P."/>
            <person name="Kern R."/>
            <person name="Heyl A."/>
            <person name="Rumpler F."/>
            <person name="Villalobos L.I.A.C."/>
            <person name="Clay J.M."/>
            <person name="Skokan R."/>
            <person name="Toyoda A."/>
            <person name="Suzuki Y."/>
            <person name="Kagoshima H."/>
            <person name="Schijlen E."/>
            <person name="Tajeshwar N."/>
            <person name="Catarino B."/>
            <person name="Hetherington A.J."/>
            <person name="Saltykova A."/>
            <person name="Bonnot C."/>
            <person name="Breuninger H."/>
            <person name="Symeonidi A."/>
            <person name="Radhakrishnan G.V."/>
            <person name="Van Nieuwerburgh F."/>
            <person name="Deforce D."/>
            <person name="Chang C."/>
            <person name="Karol K.G."/>
            <person name="Hedrich R."/>
            <person name="Ulvskov P."/>
            <person name="Glockner G."/>
            <person name="Delwiche C.F."/>
            <person name="Petrasek J."/>
            <person name="Van de Peer Y."/>
            <person name="Friml J."/>
            <person name="Beilby M."/>
            <person name="Dolan L."/>
            <person name="Kohara Y."/>
            <person name="Sugano S."/>
            <person name="Fujiyama A."/>
            <person name="Delaux P.-M."/>
            <person name="Quint M."/>
            <person name="TheiBen G."/>
            <person name="Hagemann M."/>
            <person name="Harholt J."/>
            <person name="Dunand C."/>
            <person name="Zachgo S."/>
            <person name="Langdale J."/>
            <person name="Maumus F."/>
            <person name="Straeten D.V.D."/>
            <person name="Gould S.B."/>
            <person name="Rensing S.A."/>
        </authorList>
    </citation>
    <scope>NUCLEOTIDE SEQUENCE [LARGE SCALE GENOMIC DNA]</scope>
    <source>
        <strain evidence="3 4">S276</strain>
    </source>
</reference>
<evidence type="ECO:0000313" key="4">
    <source>
        <dbReference type="Proteomes" id="UP000265515"/>
    </source>
</evidence>
<evidence type="ECO:0000256" key="2">
    <source>
        <dbReference type="SAM" id="MobiDB-lite"/>
    </source>
</evidence>
<proteinExistence type="predicted"/>
<evidence type="ECO:0000313" key="3">
    <source>
        <dbReference type="EMBL" id="GBG79606.1"/>
    </source>
</evidence>
<name>A0A388LBD9_CHABU</name>
<keyword evidence="4" id="KW-1185">Reference proteome</keyword>
<keyword evidence="1" id="KW-0175">Coiled coil</keyword>
<protein>
    <recommendedName>
        <fullName evidence="5">Reverse transcriptase zinc-binding domain-containing protein</fullName>
    </recommendedName>
</protein>
<dbReference type="Proteomes" id="UP000265515">
    <property type="component" value="Unassembled WGS sequence"/>
</dbReference>
<organism evidence="3 4">
    <name type="scientific">Chara braunii</name>
    <name type="common">Braun's stonewort</name>
    <dbReference type="NCBI Taxonomy" id="69332"/>
    <lineage>
        <taxon>Eukaryota</taxon>
        <taxon>Viridiplantae</taxon>
        <taxon>Streptophyta</taxon>
        <taxon>Charophyceae</taxon>
        <taxon>Charales</taxon>
        <taxon>Characeae</taxon>
        <taxon>Chara</taxon>
    </lineage>
</organism>
<feature type="coiled-coil region" evidence="1">
    <location>
        <begin position="299"/>
        <end position="395"/>
    </location>
</feature>
<dbReference type="EMBL" id="BFEA01000323">
    <property type="protein sequence ID" value="GBG79606.1"/>
    <property type="molecule type" value="Genomic_DNA"/>
</dbReference>
<sequence>MEAPIRILGVSMTTAGRPPINDEWISTSAQYKLNNWKNKQTTLFGRALVLNNVVFASLWYKSLLWPLSKAALKALKQKAITFLWRGDGDQVNVISHVAWDSIIQPKAGGGLGILDPATQAQWRSTVDKNDFSASPDTTADHAVSGNSGTSTPAYGGYSNGGGYLGKRVSLLEEIVGKIKVKHDADEARELATREEEAKKKREREDEERRLRDKKEWEEFQAQINKEVSSKLDRVYEAVNGKKGAEHDEVTKLKARIEELQNRACVASTSTQVAKPSESDEVVRLRLEQIEMQKTTDKRFKAVEEVIQALQKQCEDVETNAEVWKVEALRPVRQRLTPGVLPSSVRVYEKLKGVVERHQAEVAILRDMRMKEVNARKQSELEVERLKKEMDRRKSRSNLKTRLMRRLDHLH</sequence>
<feature type="region of interest" description="Disordered" evidence="2">
    <location>
        <begin position="128"/>
        <end position="156"/>
    </location>
</feature>
<gene>
    <name evidence="3" type="ORF">CBR_g29754</name>
</gene>
<evidence type="ECO:0000256" key="1">
    <source>
        <dbReference type="SAM" id="Coils"/>
    </source>
</evidence>